<dbReference type="SUPFAM" id="SSF52540">
    <property type="entry name" value="P-loop containing nucleoside triphosphate hydrolases"/>
    <property type="match status" value="1"/>
</dbReference>
<accession>A0A0G1LNU7</accession>
<dbReference type="InterPro" id="IPR011892">
    <property type="entry name" value="Cyt_kin_arch"/>
</dbReference>
<dbReference type="InterPro" id="IPR027417">
    <property type="entry name" value="P-loop_NTPase"/>
</dbReference>
<evidence type="ECO:0000256" key="5">
    <source>
        <dbReference type="ARBA" id="ARBA00022840"/>
    </source>
</evidence>
<proteinExistence type="predicted"/>
<keyword evidence="2" id="KW-0808">Transferase</keyword>
<gene>
    <name evidence="6" type="ORF">UW63_C0025G0009</name>
</gene>
<evidence type="ECO:0000256" key="4">
    <source>
        <dbReference type="ARBA" id="ARBA00022777"/>
    </source>
</evidence>
<keyword evidence="5" id="KW-0067">ATP-binding</keyword>
<dbReference type="GO" id="GO:0005524">
    <property type="term" value="F:ATP binding"/>
    <property type="evidence" value="ECO:0007669"/>
    <property type="project" value="UniProtKB-KW"/>
</dbReference>
<evidence type="ECO:0000313" key="7">
    <source>
        <dbReference type="Proteomes" id="UP000034154"/>
    </source>
</evidence>
<keyword evidence="3" id="KW-0547">Nucleotide-binding</keyword>
<dbReference type="Pfam" id="PF13238">
    <property type="entry name" value="AAA_18"/>
    <property type="match status" value="1"/>
</dbReference>
<evidence type="ECO:0000256" key="2">
    <source>
        <dbReference type="ARBA" id="ARBA00022679"/>
    </source>
</evidence>
<dbReference type="EMBL" id="LCJB01000025">
    <property type="protein sequence ID" value="KKT70462.1"/>
    <property type="molecule type" value="Genomic_DNA"/>
</dbReference>
<evidence type="ECO:0000313" key="6">
    <source>
        <dbReference type="EMBL" id="KKT70462.1"/>
    </source>
</evidence>
<keyword evidence="4 6" id="KW-0418">Kinase</keyword>
<dbReference type="AlphaFoldDB" id="A0A0G1LNU7"/>
<dbReference type="Proteomes" id="UP000034154">
    <property type="component" value="Unassembled WGS sequence"/>
</dbReference>
<dbReference type="GO" id="GO:0016301">
    <property type="term" value="F:kinase activity"/>
    <property type="evidence" value="ECO:0007669"/>
    <property type="project" value="UniProtKB-KW"/>
</dbReference>
<reference evidence="6 7" key="1">
    <citation type="journal article" date="2015" name="Nature">
        <title>rRNA introns, odd ribosomes, and small enigmatic genomes across a large radiation of phyla.</title>
        <authorList>
            <person name="Brown C.T."/>
            <person name="Hug L.A."/>
            <person name="Thomas B.C."/>
            <person name="Sharon I."/>
            <person name="Castelle C.J."/>
            <person name="Singh A."/>
            <person name="Wilkins M.J."/>
            <person name="Williams K.H."/>
            <person name="Banfield J.F."/>
        </authorList>
    </citation>
    <scope>NUCLEOTIDE SEQUENCE [LARGE SCALE GENOMIC DNA]</scope>
</reference>
<evidence type="ECO:0000256" key="3">
    <source>
        <dbReference type="ARBA" id="ARBA00022741"/>
    </source>
</evidence>
<sequence length="194" mass="22324">MIITLSGAPGSGKSTVAEALVKTFNLKRYYIGQIRRDMAKAQGMKLEEFNKLGETEDWTDKIVDDYQKKIGQTEDNFLIEGRTSFFLIPRSLKIYLEVDLKTAAERIFKQIQNTGGENRNEGQPTSVEEMFESLKNRVESDVKRYKKYYGVDILDPNHYDIFLDTGNLNPEEVIDVLSKKIVEYTKNHEKPTQA</sequence>
<dbReference type="GO" id="GO:0016776">
    <property type="term" value="F:phosphotransferase activity, phosphate group as acceptor"/>
    <property type="evidence" value="ECO:0007669"/>
    <property type="project" value="InterPro"/>
</dbReference>
<dbReference type="NCBIfam" id="TIGR02173">
    <property type="entry name" value="cyt_kin_arch"/>
    <property type="match status" value="1"/>
</dbReference>
<evidence type="ECO:0000256" key="1">
    <source>
        <dbReference type="ARBA" id="ARBA00022490"/>
    </source>
</evidence>
<organism evidence="6 7">
    <name type="scientific">Candidatus Uhrbacteria bacterium GW2011_GWF2_44_350</name>
    <dbReference type="NCBI Taxonomy" id="1619000"/>
    <lineage>
        <taxon>Bacteria</taxon>
        <taxon>Candidatus Uhriibacteriota</taxon>
    </lineage>
</organism>
<dbReference type="GO" id="GO:0006139">
    <property type="term" value="P:nucleobase-containing compound metabolic process"/>
    <property type="evidence" value="ECO:0007669"/>
    <property type="project" value="InterPro"/>
</dbReference>
<keyword evidence="1" id="KW-0963">Cytoplasm</keyword>
<comment type="caution">
    <text evidence="6">The sequence shown here is derived from an EMBL/GenBank/DDBJ whole genome shotgun (WGS) entry which is preliminary data.</text>
</comment>
<dbReference type="Gene3D" id="3.40.50.300">
    <property type="entry name" value="P-loop containing nucleotide triphosphate hydrolases"/>
    <property type="match status" value="1"/>
</dbReference>
<protein>
    <submittedName>
        <fullName evidence="6">Cytidylate kinase</fullName>
    </submittedName>
</protein>
<name>A0A0G1LNU7_9BACT</name>